<dbReference type="Gene3D" id="1.25.40.10">
    <property type="entry name" value="Tetratricopeptide repeat domain"/>
    <property type="match status" value="1"/>
</dbReference>
<dbReference type="InterPro" id="IPR007666">
    <property type="entry name" value="ADP_PFK/GK"/>
</dbReference>
<dbReference type="PANTHER" id="PTHR21208:SF0">
    <property type="entry name" value="ADP-DEPENDENT GLUCOKINASE"/>
    <property type="match status" value="1"/>
</dbReference>
<name>A0A158QQP9_HAEPC</name>
<dbReference type="WBParaSite" id="HPLM_0001552501-mRNA-1">
    <property type="protein sequence ID" value="HPLM_0001552501-mRNA-1"/>
    <property type="gene ID" value="HPLM_0001552501"/>
</dbReference>
<feature type="repeat" description="TPR" evidence="5">
    <location>
        <begin position="118"/>
        <end position="151"/>
    </location>
</feature>
<dbReference type="GO" id="GO:0006006">
    <property type="term" value="P:glucose metabolic process"/>
    <property type="evidence" value="ECO:0007669"/>
    <property type="project" value="TreeGrafter"/>
</dbReference>
<evidence type="ECO:0000256" key="1">
    <source>
        <dbReference type="ARBA" id="ARBA00022679"/>
    </source>
</evidence>
<evidence type="ECO:0000256" key="4">
    <source>
        <dbReference type="ARBA" id="ARBA00022842"/>
    </source>
</evidence>
<dbReference type="InterPro" id="IPR011990">
    <property type="entry name" value="TPR-like_helical_dom_sf"/>
</dbReference>
<feature type="repeat" description="TPR" evidence="5">
    <location>
        <begin position="152"/>
        <end position="185"/>
    </location>
</feature>
<accession>A0A158QQP9</accession>
<dbReference type="Pfam" id="PF13181">
    <property type="entry name" value="TPR_8"/>
    <property type="match status" value="2"/>
</dbReference>
<keyword evidence="4" id="KW-0460">Magnesium</keyword>
<dbReference type="SUPFAM" id="SSF48452">
    <property type="entry name" value="TPR-like"/>
    <property type="match status" value="1"/>
</dbReference>
<organism evidence="6">
    <name type="scientific">Haemonchus placei</name>
    <name type="common">Barber's pole worm</name>
    <dbReference type="NCBI Taxonomy" id="6290"/>
    <lineage>
        <taxon>Eukaryota</taxon>
        <taxon>Metazoa</taxon>
        <taxon>Ecdysozoa</taxon>
        <taxon>Nematoda</taxon>
        <taxon>Chromadorea</taxon>
        <taxon>Rhabditida</taxon>
        <taxon>Rhabditina</taxon>
        <taxon>Rhabditomorpha</taxon>
        <taxon>Strongyloidea</taxon>
        <taxon>Trichostrongylidae</taxon>
        <taxon>Haemonchus</taxon>
    </lineage>
</organism>
<evidence type="ECO:0000256" key="3">
    <source>
        <dbReference type="ARBA" id="ARBA00022777"/>
    </source>
</evidence>
<evidence type="ECO:0000313" key="6">
    <source>
        <dbReference type="WBParaSite" id="HPLM_0001552501-mRNA-1"/>
    </source>
</evidence>
<dbReference type="PROSITE" id="PS50005">
    <property type="entry name" value="TPR"/>
    <property type="match status" value="3"/>
</dbReference>
<evidence type="ECO:0000256" key="5">
    <source>
        <dbReference type="PROSITE-ProRule" id="PRU00339"/>
    </source>
</evidence>
<dbReference type="GO" id="GO:0005783">
    <property type="term" value="C:endoplasmic reticulum"/>
    <property type="evidence" value="ECO:0007669"/>
    <property type="project" value="TreeGrafter"/>
</dbReference>
<dbReference type="PANTHER" id="PTHR21208">
    <property type="entry name" value="ADP-DEPENDENT GLUCOKINASE"/>
    <property type="match status" value="1"/>
</dbReference>
<keyword evidence="3" id="KW-0418">Kinase</keyword>
<keyword evidence="5" id="KW-0802">TPR repeat</keyword>
<dbReference type="InterPro" id="IPR019734">
    <property type="entry name" value="TPR_rpt"/>
</dbReference>
<evidence type="ECO:0000256" key="2">
    <source>
        <dbReference type="ARBA" id="ARBA00022723"/>
    </source>
</evidence>
<proteinExistence type="predicted"/>
<protein>
    <submittedName>
        <fullName evidence="6">TPR_REGION domain-containing protein</fullName>
    </submittedName>
</protein>
<dbReference type="GO" id="GO:0043843">
    <property type="term" value="F:ADP-specific glucokinase activity"/>
    <property type="evidence" value="ECO:0007669"/>
    <property type="project" value="TreeGrafter"/>
</dbReference>
<keyword evidence="2" id="KW-0479">Metal-binding</keyword>
<dbReference type="OMA" id="RYEESIC"/>
<sequence>LGLSHAENEHDAKAIVAFNKCLTIQPNNEEALLALSVSLANESVDNEALNQLEKWLVAHQGGDPATVEERFLRAARQQAGTADADLQNALGVLYNLSRNYERAVECIRLAIASRPEDARLWNRLGATLANGDRTPEAVVAYREALKRYPLYVRARYNLGISCLHLNSYREAVEHFVSALELQKGGEQSSSIWPTLRSAAIRMRGAREELLPALDRRDLNAFKSELARMGVE</sequence>
<dbReference type="AlphaFoldDB" id="A0A158QQP9"/>
<reference evidence="6" key="1">
    <citation type="submission" date="2016-04" db="UniProtKB">
        <authorList>
            <consortium name="WormBaseParasite"/>
        </authorList>
    </citation>
    <scope>IDENTIFICATION</scope>
</reference>
<dbReference type="SMART" id="SM00028">
    <property type="entry name" value="TPR"/>
    <property type="match status" value="4"/>
</dbReference>
<dbReference type="GO" id="GO:0046872">
    <property type="term" value="F:metal ion binding"/>
    <property type="evidence" value="ECO:0007669"/>
    <property type="project" value="UniProtKB-KW"/>
</dbReference>
<keyword evidence="1" id="KW-0808">Transferase</keyword>
<dbReference type="Pfam" id="PF13432">
    <property type="entry name" value="TPR_16"/>
    <property type="match status" value="1"/>
</dbReference>
<feature type="repeat" description="TPR" evidence="5">
    <location>
        <begin position="84"/>
        <end position="117"/>
    </location>
</feature>